<comment type="caution">
    <text evidence="3">The sequence shown here is derived from an EMBL/GenBank/DDBJ whole genome shotgun (WGS) entry which is preliminary data.</text>
</comment>
<dbReference type="EMBL" id="JABBWE010000075">
    <property type="protein sequence ID" value="KAG1787756.1"/>
    <property type="molecule type" value="Genomic_DNA"/>
</dbReference>
<feature type="compositionally biased region" description="Basic residues" evidence="1">
    <location>
        <begin position="49"/>
        <end position="60"/>
    </location>
</feature>
<dbReference type="Pfam" id="PF08501">
    <property type="entry name" value="Shikimate_dh_N"/>
    <property type="match status" value="1"/>
</dbReference>
<dbReference type="InterPro" id="IPR046346">
    <property type="entry name" value="Aminoacid_DH-like_N_sf"/>
</dbReference>
<evidence type="ECO:0000256" key="1">
    <source>
        <dbReference type="SAM" id="MobiDB-lite"/>
    </source>
</evidence>
<dbReference type="Gene3D" id="3.40.50.10860">
    <property type="entry name" value="Leucine Dehydrogenase, chain A, domain 1"/>
    <property type="match status" value="1"/>
</dbReference>
<dbReference type="AlphaFoldDB" id="A0A9P7DCH2"/>
<name>A0A9P7DCH2_9AGAM</name>
<dbReference type="RefSeq" id="XP_041155072.1">
    <property type="nucleotide sequence ID" value="XM_041304053.1"/>
</dbReference>
<evidence type="ECO:0000313" key="3">
    <source>
        <dbReference type="EMBL" id="KAG1787756.1"/>
    </source>
</evidence>
<keyword evidence="4" id="KW-1185">Reference proteome</keyword>
<feature type="region of interest" description="Disordered" evidence="1">
    <location>
        <begin position="47"/>
        <end position="69"/>
    </location>
</feature>
<accession>A0A9P7DCH2</accession>
<sequence>MQNSKATLAAPGFGSASVTIFFKPDVIPLLDKLSPATKAIWAVNTMGHTGHRRRKPHPLGKQHQLVRLS</sequence>
<dbReference type="GeneID" id="64597817"/>
<protein>
    <recommendedName>
        <fullName evidence="2">Shikimate dehydrogenase substrate binding N-terminal domain-containing protein</fullName>
    </recommendedName>
</protein>
<dbReference type="InterPro" id="IPR013708">
    <property type="entry name" value="Shikimate_DH-bd_N"/>
</dbReference>
<feature type="domain" description="Shikimate dehydrogenase substrate binding N-terminal" evidence="2">
    <location>
        <begin position="5"/>
        <end position="45"/>
    </location>
</feature>
<reference evidence="3" key="1">
    <citation type="journal article" date="2020" name="New Phytol.">
        <title>Comparative genomics reveals dynamic genome evolution in host specialist ectomycorrhizal fungi.</title>
        <authorList>
            <person name="Lofgren L.A."/>
            <person name="Nguyen N.H."/>
            <person name="Vilgalys R."/>
            <person name="Ruytinx J."/>
            <person name="Liao H.L."/>
            <person name="Branco S."/>
            <person name="Kuo A."/>
            <person name="LaButti K."/>
            <person name="Lipzen A."/>
            <person name="Andreopoulos W."/>
            <person name="Pangilinan J."/>
            <person name="Riley R."/>
            <person name="Hundley H."/>
            <person name="Na H."/>
            <person name="Barry K."/>
            <person name="Grigoriev I.V."/>
            <person name="Stajich J.E."/>
            <person name="Kennedy P.G."/>
        </authorList>
    </citation>
    <scope>NUCLEOTIDE SEQUENCE</scope>
    <source>
        <strain evidence="3">S12</strain>
    </source>
</reference>
<dbReference type="OrthoDB" id="197068at2759"/>
<evidence type="ECO:0000313" key="4">
    <source>
        <dbReference type="Proteomes" id="UP000719766"/>
    </source>
</evidence>
<evidence type="ECO:0000259" key="2">
    <source>
        <dbReference type="Pfam" id="PF08501"/>
    </source>
</evidence>
<proteinExistence type="predicted"/>
<dbReference type="Proteomes" id="UP000719766">
    <property type="component" value="Unassembled WGS sequence"/>
</dbReference>
<gene>
    <name evidence="3" type="ORF">HD556DRAFT_1407527</name>
</gene>
<dbReference type="GO" id="GO:0004764">
    <property type="term" value="F:shikimate 3-dehydrogenase (NADP+) activity"/>
    <property type="evidence" value="ECO:0007669"/>
    <property type="project" value="InterPro"/>
</dbReference>
<organism evidence="3 4">
    <name type="scientific">Suillus plorans</name>
    <dbReference type="NCBI Taxonomy" id="116603"/>
    <lineage>
        <taxon>Eukaryota</taxon>
        <taxon>Fungi</taxon>
        <taxon>Dikarya</taxon>
        <taxon>Basidiomycota</taxon>
        <taxon>Agaricomycotina</taxon>
        <taxon>Agaricomycetes</taxon>
        <taxon>Agaricomycetidae</taxon>
        <taxon>Boletales</taxon>
        <taxon>Suillineae</taxon>
        <taxon>Suillaceae</taxon>
        <taxon>Suillus</taxon>
    </lineage>
</organism>
<dbReference type="SUPFAM" id="SSF53223">
    <property type="entry name" value="Aminoacid dehydrogenase-like, N-terminal domain"/>
    <property type="match status" value="1"/>
</dbReference>